<dbReference type="Proteomes" id="UP000249754">
    <property type="component" value="Unassembled WGS sequence"/>
</dbReference>
<name>A0A327SQ31_9SPHI</name>
<protein>
    <submittedName>
        <fullName evidence="5">HxlR family transcriptional regulator</fullName>
    </submittedName>
</protein>
<dbReference type="GO" id="GO:0003677">
    <property type="term" value="F:DNA binding"/>
    <property type="evidence" value="ECO:0007669"/>
    <property type="project" value="UniProtKB-KW"/>
</dbReference>
<evidence type="ECO:0000256" key="2">
    <source>
        <dbReference type="ARBA" id="ARBA00023125"/>
    </source>
</evidence>
<dbReference type="Pfam" id="PF01638">
    <property type="entry name" value="HxlR"/>
    <property type="match status" value="1"/>
</dbReference>
<dbReference type="SUPFAM" id="SSF46785">
    <property type="entry name" value="Winged helix' DNA-binding domain"/>
    <property type="match status" value="1"/>
</dbReference>
<comment type="caution">
    <text evidence="5">The sequence shown here is derived from an EMBL/GenBank/DDBJ whole genome shotgun (WGS) entry which is preliminary data.</text>
</comment>
<keyword evidence="1" id="KW-0805">Transcription regulation</keyword>
<dbReference type="RefSeq" id="WP_317047991.1">
    <property type="nucleotide sequence ID" value="NZ_QLLR01000009.1"/>
</dbReference>
<dbReference type="AlphaFoldDB" id="A0A327SQ31"/>
<dbReference type="PANTHER" id="PTHR33204">
    <property type="entry name" value="TRANSCRIPTIONAL REGULATOR, MARR FAMILY"/>
    <property type="match status" value="1"/>
</dbReference>
<evidence type="ECO:0000259" key="4">
    <source>
        <dbReference type="PROSITE" id="PS51118"/>
    </source>
</evidence>
<gene>
    <name evidence="5" type="ORF">LY11_02270</name>
</gene>
<accession>A0A327SQ31</accession>
<feature type="domain" description="HTH hxlR-type" evidence="4">
    <location>
        <begin position="24"/>
        <end position="127"/>
    </location>
</feature>
<evidence type="ECO:0000313" key="5">
    <source>
        <dbReference type="EMBL" id="RAJ31041.1"/>
    </source>
</evidence>
<proteinExistence type="predicted"/>
<dbReference type="EMBL" id="QLLR01000009">
    <property type="protein sequence ID" value="RAJ31041.1"/>
    <property type="molecule type" value="Genomic_DNA"/>
</dbReference>
<keyword evidence="3" id="KW-0804">Transcription</keyword>
<evidence type="ECO:0000313" key="6">
    <source>
        <dbReference type="Proteomes" id="UP000249754"/>
    </source>
</evidence>
<keyword evidence="2" id="KW-0238">DNA-binding</keyword>
<evidence type="ECO:0000256" key="1">
    <source>
        <dbReference type="ARBA" id="ARBA00023015"/>
    </source>
</evidence>
<sequence>METGFLKEIIIKMDKEKYLDMDACSTHHLAIRDTMDVLSGKWKIRLIGSLSFGKKRFMELIGSIDGIAAKMLSKELQELELNGLVKRTVLNTKPVTVEYELTEYGYSLKPIINEMALWGMQHRERVIRAMSVKKE</sequence>
<dbReference type="InterPro" id="IPR002577">
    <property type="entry name" value="HTH_HxlR"/>
</dbReference>
<organism evidence="5 6">
    <name type="scientific">Pedobacter cryoconitis</name>
    <dbReference type="NCBI Taxonomy" id="188932"/>
    <lineage>
        <taxon>Bacteria</taxon>
        <taxon>Pseudomonadati</taxon>
        <taxon>Bacteroidota</taxon>
        <taxon>Sphingobacteriia</taxon>
        <taxon>Sphingobacteriales</taxon>
        <taxon>Sphingobacteriaceae</taxon>
        <taxon>Pedobacter</taxon>
    </lineage>
</organism>
<dbReference type="InterPro" id="IPR036388">
    <property type="entry name" value="WH-like_DNA-bd_sf"/>
</dbReference>
<reference evidence="5 6" key="1">
    <citation type="submission" date="2018-06" db="EMBL/GenBank/DDBJ databases">
        <title>Genomic Encyclopedia of Archaeal and Bacterial Type Strains, Phase II (KMG-II): from individual species to whole genera.</title>
        <authorList>
            <person name="Goeker M."/>
        </authorList>
    </citation>
    <scope>NUCLEOTIDE SEQUENCE [LARGE SCALE GENOMIC DNA]</scope>
    <source>
        <strain evidence="5 6">DSM 14825</strain>
    </source>
</reference>
<dbReference type="Gene3D" id="1.10.10.10">
    <property type="entry name" value="Winged helix-like DNA-binding domain superfamily/Winged helix DNA-binding domain"/>
    <property type="match status" value="1"/>
</dbReference>
<evidence type="ECO:0000256" key="3">
    <source>
        <dbReference type="ARBA" id="ARBA00023163"/>
    </source>
</evidence>
<dbReference type="PROSITE" id="PS51118">
    <property type="entry name" value="HTH_HXLR"/>
    <property type="match status" value="1"/>
</dbReference>
<dbReference type="InterPro" id="IPR036390">
    <property type="entry name" value="WH_DNA-bd_sf"/>
</dbReference>